<feature type="domain" description="PPM-type phosphatase" evidence="13">
    <location>
        <begin position="73"/>
        <end position="325"/>
    </location>
</feature>
<dbReference type="PANTHER" id="PTHR13832:SF165">
    <property type="entry name" value="PROTEIN PHOSPHATASE 2C 49-RELATED"/>
    <property type="match status" value="1"/>
</dbReference>
<evidence type="ECO:0000256" key="11">
    <source>
        <dbReference type="ARBA" id="ARBA00048336"/>
    </source>
</evidence>
<gene>
    <name evidence="14" type="ORF">SI7747_01000504</name>
</gene>
<reference evidence="14 15" key="1">
    <citation type="submission" date="2019-12" db="EMBL/GenBank/DDBJ databases">
        <authorList>
            <person name="Scholz U."/>
            <person name="Mascher M."/>
            <person name="Fiebig A."/>
        </authorList>
    </citation>
    <scope>NUCLEOTIDE SEQUENCE</scope>
</reference>
<dbReference type="AlphaFoldDB" id="A0A7I8I8U9"/>
<dbReference type="PANTHER" id="PTHR13832">
    <property type="entry name" value="PROTEIN PHOSPHATASE 2C"/>
    <property type="match status" value="1"/>
</dbReference>
<keyword evidence="7" id="KW-0460">Magnesium</keyword>
<dbReference type="GO" id="GO:0005737">
    <property type="term" value="C:cytoplasm"/>
    <property type="evidence" value="ECO:0007669"/>
    <property type="project" value="UniProtKB-ARBA"/>
</dbReference>
<keyword evidence="15" id="KW-1185">Reference proteome</keyword>
<proteinExistence type="inferred from homology"/>
<dbReference type="InterPro" id="IPR001932">
    <property type="entry name" value="PPM-type_phosphatase-like_dom"/>
</dbReference>
<comment type="catalytic activity">
    <reaction evidence="11">
        <text>O-phospho-L-threonyl-[protein] + H2O = L-threonyl-[protein] + phosphate</text>
        <dbReference type="Rhea" id="RHEA:47004"/>
        <dbReference type="Rhea" id="RHEA-COMP:11060"/>
        <dbReference type="Rhea" id="RHEA-COMP:11605"/>
        <dbReference type="ChEBI" id="CHEBI:15377"/>
        <dbReference type="ChEBI" id="CHEBI:30013"/>
        <dbReference type="ChEBI" id="CHEBI:43474"/>
        <dbReference type="ChEBI" id="CHEBI:61977"/>
        <dbReference type="EC" id="3.1.3.16"/>
    </reaction>
</comment>
<keyword evidence="5" id="KW-0479">Metal-binding</keyword>
<dbReference type="PROSITE" id="PS51746">
    <property type="entry name" value="PPM_2"/>
    <property type="match status" value="1"/>
</dbReference>
<dbReference type="Gene3D" id="3.60.40.10">
    <property type="entry name" value="PPM-type phosphatase domain"/>
    <property type="match status" value="1"/>
</dbReference>
<dbReference type="SUPFAM" id="SSF81606">
    <property type="entry name" value="PP2C-like"/>
    <property type="match status" value="1"/>
</dbReference>
<evidence type="ECO:0000256" key="10">
    <source>
        <dbReference type="ARBA" id="ARBA00047761"/>
    </source>
</evidence>
<dbReference type="CDD" id="cd00143">
    <property type="entry name" value="PP2Cc"/>
    <property type="match status" value="1"/>
</dbReference>
<evidence type="ECO:0000256" key="7">
    <source>
        <dbReference type="ARBA" id="ARBA00022842"/>
    </source>
</evidence>
<dbReference type="EMBL" id="CACRZD030000001">
    <property type="protein sequence ID" value="CAA6653914.1"/>
    <property type="molecule type" value="Genomic_DNA"/>
</dbReference>
<evidence type="ECO:0000256" key="12">
    <source>
        <dbReference type="RuleBase" id="RU003465"/>
    </source>
</evidence>
<dbReference type="EMBL" id="LR743588">
    <property type="protein sequence ID" value="CAA2614106.1"/>
    <property type="molecule type" value="Genomic_DNA"/>
</dbReference>
<accession>A0A7I8I8U9</accession>
<evidence type="ECO:0000256" key="1">
    <source>
        <dbReference type="ARBA" id="ARBA00001936"/>
    </source>
</evidence>
<dbReference type="InterPro" id="IPR036457">
    <property type="entry name" value="PPM-type-like_dom_sf"/>
</dbReference>
<keyword evidence="6 12" id="KW-0378">Hydrolase</keyword>
<dbReference type="GO" id="GO:0004722">
    <property type="term" value="F:protein serine/threonine phosphatase activity"/>
    <property type="evidence" value="ECO:0007669"/>
    <property type="project" value="UniProtKB-EC"/>
</dbReference>
<dbReference type="FunFam" id="3.60.40.10:FF:000004">
    <property type="entry name" value="Probable protein phosphatase 2C 22"/>
    <property type="match status" value="1"/>
</dbReference>
<evidence type="ECO:0000256" key="4">
    <source>
        <dbReference type="ARBA" id="ARBA00013081"/>
    </source>
</evidence>
<keyword evidence="9" id="KW-0464">Manganese</keyword>
<dbReference type="PROSITE" id="PS01032">
    <property type="entry name" value="PPM_1"/>
    <property type="match status" value="1"/>
</dbReference>
<name>A0A7I8I8U9_SPIIN</name>
<sequence>MVAEAEVFHQSLPALEVQYRRKAKEVAVAATATATAAPPVILEEVSAAAEVEVLAVAADLASTTAAEFVPFIRSGSFADVGPRRYMEDEHIRIDDLAAHMGSIFRCPTPSAFYGVFDGHGGADAAEYVRKHAVRLFFEDVDFPQASQADERFLEEVASSVRRAFLLADDALAEDCAVSRSSGTTALTALVFGRELLVANAGDCRAMSLDHRPVRAAERRRVEECGGYVDDGYLNGVLSVTRALGDWDMKKPTRGRRRRPELTEDDEFLIIGCDGIWDVMTSEHAVAVVRRGLRRHDDPEKSARDLVMEALQLKTFDNLTVIVICFSAEHRERPAAAAAAGGGGRLKYCSLSAEALCQLKSWIYDGGSGEGRKGEEEGGPSAPSSAAIFLPFVLAVRCEFLCVHTTTGLYPVRPLFLSVLLASFLSLSLSKTGAILEPIVGTQTLCLSLEQWQ</sequence>
<evidence type="ECO:0000256" key="5">
    <source>
        <dbReference type="ARBA" id="ARBA00022723"/>
    </source>
</evidence>
<dbReference type="Proteomes" id="UP001189122">
    <property type="component" value="Unassembled WGS sequence"/>
</dbReference>
<evidence type="ECO:0000256" key="8">
    <source>
        <dbReference type="ARBA" id="ARBA00022912"/>
    </source>
</evidence>
<evidence type="ECO:0000256" key="2">
    <source>
        <dbReference type="ARBA" id="ARBA00001946"/>
    </source>
</evidence>
<keyword evidence="8 12" id="KW-0904">Protein phosphatase</keyword>
<dbReference type="GO" id="GO:0046872">
    <property type="term" value="F:metal ion binding"/>
    <property type="evidence" value="ECO:0007669"/>
    <property type="project" value="UniProtKB-KW"/>
</dbReference>
<dbReference type="SMART" id="SM00332">
    <property type="entry name" value="PP2Cc"/>
    <property type="match status" value="1"/>
</dbReference>
<dbReference type="Pfam" id="PF00481">
    <property type="entry name" value="PP2C"/>
    <property type="match status" value="1"/>
</dbReference>
<evidence type="ECO:0000256" key="6">
    <source>
        <dbReference type="ARBA" id="ARBA00022801"/>
    </source>
</evidence>
<dbReference type="EC" id="3.1.3.16" evidence="4"/>
<evidence type="ECO:0000256" key="9">
    <source>
        <dbReference type="ARBA" id="ARBA00023211"/>
    </source>
</evidence>
<evidence type="ECO:0000259" key="13">
    <source>
        <dbReference type="PROSITE" id="PS51746"/>
    </source>
</evidence>
<protein>
    <recommendedName>
        <fullName evidence="4">protein-serine/threonine phosphatase</fullName>
        <ecNumber evidence="4">3.1.3.16</ecNumber>
    </recommendedName>
</protein>
<dbReference type="InterPro" id="IPR000222">
    <property type="entry name" value="PP2C_BS"/>
</dbReference>
<evidence type="ECO:0000256" key="3">
    <source>
        <dbReference type="ARBA" id="ARBA00006702"/>
    </source>
</evidence>
<dbReference type="GO" id="GO:0005634">
    <property type="term" value="C:nucleus"/>
    <property type="evidence" value="ECO:0007669"/>
    <property type="project" value="UniProtKB-ARBA"/>
</dbReference>
<comment type="cofactor">
    <cofactor evidence="1">
        <name>Mn(2+)</name>
        <dbReference type="ChEBI" id="CHEBI:29035"/>
    </cofactor>
</comment>
<organism evidence="14">
    <name type="scientific">Spirodela intermedia</name>
    <name type="common">Intermediate duckweed</name>
    <dbReference type="NCBI Taxonomy" id="51605"/>
    <lineage>
        <taxon>Eukaryota</taxon>
        <taxon>Viridiplantae</taxon>
        <taxon>Streptophyta</taxon>
        <taxon>Embryophyta</taxon>
        <taxon>Tracheophyta</taxon>
        <taxon>Spermatophyta</taxon>
        <taxon>Magnoliopsida</taxon>
        <taxon>Liliopsida</taxon>
        <taxon>Araceae</taxon>
        <taxon>Lemnoideae</taxon>
        <taxon>Spirodela</taxon>
    </lineage>
</organism>
<evidence type="ECO:0000313" key="14">
    <source>
        <dbReference type="EMBL" id="CAA2614106.1"/>
    </source>
</evidence>
<comment type="cofactor">
    <cofactor evidence="2">
        <name>Mg(2+)</name>
        <dbReference type="ChEBI" id="CHEBI:18420"/>
    </cofactor>
</comment>
<dbReference type="InterPro" id="IPR015655">
    <property type="entry name" value="PP2C"/>
</dbReference>
<comment type="similarity">
    <text evidence="3 12">Belongs to the PP2C family.</text>
</comment>
<comment type="catalytic activity">
    <reaction evidence="10">
        <text>O-phospho-L-seryl-[protein] + H2O = L-seryl-[protein] + phosphate</text>
        <dbReference type="Rhea" id="RHEA:20629"/>
        <dbReference type="Rhea" id="RHEA-COMP:9863"/>
        <dbReference type="Rhea" id="RHEA-COMP:11604"/>
        <dbReference type="ChEBI" id="CHEBI:15377"/>
        <dbReference type="ChEBI" id="CHEBI:29999"/>
        <dbReference type="ChEBI" id="CHEBI:43474"/>
        <dbReference type="ChEBI" id="CHEBI:83421"/>
        <dbReference type="EC" id="3.1.3.16"/>
    </reaction>
</comment>
<evidence type="ECO:0000313" key="15">
    <source>
        <dbReference type="Proteomes" id="UP001189122"/>
    </source>
</evidence>